<gene>
    <name evidence="1" type="ORF">Q8A49_10665</name>
</gene>
<evidence type="ECO:0008006" key="3">
    <source>
        <dbReference type="Google" id="ProtNLM"/>
    </source>
</evidence>
<accession>A0ABU7KPL0</accession>
<evidence type="ECO:0000313" key="1">
    <source>
        <dbReference type="EMBL" id="MEE2050954.1"/>
    </source>
</evidence>
<dbReference type="RefSeq" id="WP_330158127.1">
    <property type="nucleotide sequence ID" value="NZ_BAAAJA010000011.1"/>
</dbReference>
<name>A0ABU7KPL0_9ACTN</name>
<sequence>MSDEADGTIFRIGFTVLDRQVVDRGGENLGKVDDVEFTWREGEAPAMTALIIDAASLGGRIAGRFGRFWETVLERMRPPEEAPTRIPLTDVEEFAPTTVLSTDAPPGMRPLETWMARHIIGRIPGGRR</sequence>
<dbReference type="Proteomes" id="UP001348641">
    <property type="component" value="Unassembled WGS sequence"/>
</dbReference>
<proteinExistence type="predicted"/>
<organism evidence="1 2">
    <name type="scientific">Nocardiopsis tropica</name>
    <dbReference type="NCBI Taxonomy" id="109330"/>
    <lineage>
        <taxon>Bacteria</taxon>
        <taxon>Bacillati</taxon>
        <taxon>Actinomycetota</taxon>
        <taxon>Actinomycetes</taxon>
        <taxon>Streptosporangiales</taxon>
        <taxon>Nocardiopsidaceae</taxon>
        <taxon>Nocardiopsis</taxon>
    </lineage>
</organism>
<dbReference type="EMBL" id="JAUUCC010000022">
    <property type="protein sequence ID" value="MEE2050954.1"/>
    <property type="molecule type" value="Genomic_DNA"/>
</dbReference>
<reference evidence="1 2" key="1">
    <citation type="submission" date="2023-07" db="EMBL/GenBank/DDBJ databases">
        <authorList>
            <person name="Girao M."/>
            <person name="Carvalho M.F."/>
        </authorList>
    </citation>
    <scope>NUCLEOTIDE SEQUENCE [LARGE SCALE GENOMIC DNA]</scope>
    <source>
        <strain evidence="1 2">66/93</strain>
    </source>
</reference>
<comment type="caution">
    <text evidence="1">The sequence shown here is derived from an EMBL/GenBank/DDBJ whole genome shotgun (WGS) entry which is preliminary data.</text>
</comment>
<protein>
    <recommendedName>
        <fullName evidence="3">PRC-barrel domain-containing protein</fullName>
    </recommendedName>
</protein>
<evidence type="ECO:0000313" key="2">
    <source>
        <dbReference type="Proteomes" id="UP001348641"/>
    </source>
</evidence>